<keyword evidence="2" id="KW-1185">Reference proteome</keyword>
<evidence type="ECO:0000313" key="1">
    <source>
        <dbReference type="EMBL" id="KNE93673.1"/>
    </source>
</evidence>
<proteinExistence type="predicted"/>
<protein>
    <submittedName>
        <fullName evidence="1">Uncharacterized protein</fullName>
    </submittedName>
</protein>
<accession>A0A0L0V301</accession>
<evidence type="ECO:0000313" key="2">
    <source>
        <dbReference type="Proteomes" id="UP000054564"/>
    </source>
</evidence>
<name>A0A0L0V301_9BASI</name>
<reference evidence="2" key="1">
    <citation type="submission" date="2014-03" db="EMBL/GenBank/DDBJ databases">
        <title>The Genome Sequence of Puccinia striiformis f. sp. tritici PST-78.</title>
        <authorList>
            <consortium name="The Broad Institute Genome Sequencing Platform"/>
            <person name="Cuomo C."/>
            <person name="Hulbert S."/>
            <person name="Chen X."/>
            <person name="Walker B."/>
            <person name="Young S.K."/>
            <person name="Zeng Q."/>
            <person name="Gargeya S."/>
            <person name="Fitzgerald M."/>
            <person name="Haas B."/>
            <person name="Abouelleil A."/>
            <person name="Alvarado L."/>
            <person name="Arachchi H.M."/>
            <person name="Berlin A.M."/>
            <person name="Chapman S.B."/>
            <person name="Goldberg J."/>
            <person name="Griggs A."/>
            <person name="Gujja S."/>
            <person name="Hansen M."/>
            <person name="Howarth C."/>
            <person name="Imamovic A."/>
            <person name="Larimer J."/>
            <person name="McCowan C."/>
            <person name="Montmayeur A."/>
            <person name="Murphy C."/>
            <person name="Neiman D."/>
            <person name="Pearson M."/>
            <person name="Priest M."/>
            <person name="Roberts A."/>
            <person name="Saif S."/>
            <person name="Shea T."/>
            <person name="Sisk P."/>
            <person name="Sykes S."/>
            <person name="Wortman J."/>
            <person name="Nusbaum C."/>
            <person name="Birren B."/>
        </authorList>
    </citation>
    <scope>NUCLEOTIDE SEQUENCE [LARGE SCALE GENOMIC DNA]</scope>
    <source>
        <strain evidence="2">race PST-78</strain>
    </source>
</reference>
<organism evidence="1 2">
    <name type="scientific">Puccinia striiformis f. sp. tritici PST-78</name>
    <dbReference type="NCBI Taxonomy" id="1165861"/>
    <lineage>
        <taxon>Eukaryota</taxon>
        <taxon>Fungi</taxon>
        <taxon>Dikarya</taxon>
        <taxon>Basidiomycota</taxon>
        <taxon>Pucciniomycotina</taxon>
        <taxon>Pucciniomycetes</taxon>
        <taxon>Pucciniales</taxon>
        <taxon>Pucciniaceae</taxon>
        <taxon>Puccinia</taxon>
    </lineage>
</organism>
<dbReference type="Proteomes" id="UP000054564">
    <property type="component" value="Unassembled WGS sequence"/>
</dbReference>
<dbReference type="EMBL" id="AJIL01000132">
    <property type="protein sequence ID" value="KNE93673.1"/>
    <property type="molecule type" value="Genomic_DNA"/>
</dbReference>
<gene>
    <name evidence="1" type="ORF">PSTG_12956</name>
</gene>
<sequence>MLFMNSSCIRFDFEDHDSCLLGLEWQNNQRHGPSQEYYLNNDHIHLAHDLVKVLEPFYEITLQVLIRGVAQILNIVVFIDQITSHLSNTISDKKDNYLPALMSTCCAGLQLTNNYYTLTDCSPLSHVAMASQIETRMDSRIHKSNLQDVGQFHHARPTSLLMLHSRVWTRLIQATYLRDAIEQLDSQVLKPNTQPNSTSINRSRHPLHQLTVLSTQVYPIRCRSEVSGSLSSPTIGGLDRSWLTRPLTINKRLCRSVAISSDISH</sequence>
<dbReference type="STRING" id="1165861.A0A0L0V301"/>
<comment type="caution">
    <text evidence="1">The sequence shown here is derived from an EMBL/GenBank/DDBJ whole genome shotgun (WGS) entry which is preliminary data.</text>
</comment>
<dbReference type="AlphaFoldDB" id="A0A0L0V301"/>